<dbReference type="AlphaFoldDB" id="A0A1S4A8X5"/>
<dbReference type="PaxDb" id="4097-A0A1S4A8X5"/>
<proteinExistence type="predicted"/>
<evidence type="ECO:0000313" key="1">
    <source>
        <dbReference type="RefSeq" id="XP_016473097.1"/>
    </source>
</evidence>
<organism evidence="1">
    <name type="scientific">Nicotiana tabacum</name>
    <name type="common">Common tobacco</name>
    <dbReference type="NCBI Taxonomy" id="4097"/>
    <lineage>
        <taxon>Eukaryota</taxon>
        <taxon>Viridiplantae</taxon>
        <taxon>Streptophyta</taxon>
        <taxon>Embryophyta</taxon>
        <taxon>Tracheophyta</taxon>
        <taxon>Spermatophyta</taxon>
        <taxon>Magnoliopsida</taxon>
        <taxon>eudicotyledons</taxon>
        <taxon>Gunneridae</taxon>
        <taxon>Pentapetalae</taxon>
        <taxon>asterids</taxon>
        <taxon>lamiids</taxon>
        <taxon>Solanales</taxon>
        <taxon>Solanaceae</taxon>
        <taxon>Nicotianoideae</taxon>
        <taxon>Nicotianeae</taxon>
        <taxon>Nicotiana</taxon>
    </lineage>
</organism>
<dbReference type="RefSeq" id="XP_016473097.1">
    <property type="nucleotide sequence ID" value="XM_016617611.1"/>
</dbReference>
<protein>
    <recommendedName>
        <fullName evidence="2">FBD domain-containing protein</fullName>
    </recommendedName>
</protein>
<gene>
    <name evidence="1" type="primary">LOC107795045</name>
</gene>
<dbReference type="OrthoDB" id="1281880at2759"/>
<evidence type="ECO:0008006" key="2">
    <source>
        <dbReference type="Google" id="ProtNLM"/>
    </source>
</evidence>
<dbReference type="OMA" id="TECKHLA"/>
<dbReference type="KEGG" id="nta:107795045"/>
<accession>A0A1S4A8X5</accession>
<name>A0A1S4A8X5_TOBAC</name>
<sequence length="170" mass="19686">MFQFKGVLIPETECKHLALELHTKKFNLYGVAGFLRASPYVETLNIGMDAADSDKPRCKYELKYLARGDNIDLQSRISSFVFPNLKKVKIVISSGVCLKDHFKWGFDKLFKLSEFLLKRATVLEKFVLISKRRKCKRCSMNCVSRYLFRLAEKLLGCPRSSTNFLIIFQE</sequence>
<reference evidence="1" key="1">
    <citation type="submission" date="2025-08" db="UniProtKB">
        <authorList>
            <consortium name="RefSeq"/>
        </authorList>
    </citation>
    <scope>IDENTIFICATION</scope>
</reference>